<reference evidence="1" key="1">
    <citation type="journal article" date="2021" name="Proc. Natl. Acad. Sci. U.S.A.">
        <title>A Catalog of Tens of Thousands of Viruses from Human Metagenomes Reveals Hidden Associations with Chronic Diseases.</title>
        <authorList>
            <person name="Tisza M.J."/>
            <person name="Buck C.B."/>
        </authorList>
    </citation>
    <scope>NUCLEOTIDE SEQUENCE</scope>
    <source>
        <strain evidence="1">CtZHD14</strain>
    </source>
</reference>
<sequence length="29" mass="3248">MLTQGNIFQNCVLSKRISSSNEVSFETIT</sequence>
<evidence type="ECO:0000313" key="1">
    <source>
        <dbReference type="EMBL" id="DAF55310.1"/>
    </source>
</evidence>
<protein>
    <submittedName>
        <fullName evidence="1">Uncharacterized protein</fullName>
    </submittedName>
</protein>
<organism evidence="1">
    <name type="scientific">Siphoviridae sp. ctZHD14</name>
    <dbReference type="NCBI Taxonomy" id="2827891"/>
    <lineage>
        <taxon>Viruses</taxon>
        <taxon>Duplodnaviria</taxon>
        <taxon>Heunggongvirae</taxon>
        <taxon>Uroviricota</taxon>
        <taxon>Caudoviricetes</taxon>
    </lineage>
</organism>
<proteinExistence type="predicted"/>
<dbReference type="EMBL" id="BK032687">
    <property type="protein sequence ID" value="DAF55310.1"/>
    <property type="molecule type" value="Genomic_DNA"/>
</dbReference>
<accession>A0A8S5SWG6</accession>
<name>A0A8S5SWG6_9CAUD</name>